<comment type="caution">
    <text evidence="2">The sequence shown here is derived from an EMBL/GenBank/DDBJ whole genome shotgun (WGS) entry which is preliminary data.</text>
</comment>
<evidence type="ECO:0000313" key="2">
    <source>
        <dbReference type="EMBL" id="MEX3746913.1"/>
    </source>
</evidence>
<protein>
    <submittedName>
        <fullName evidence="2">DUF1659 domain-containing protein</fullName>
    </submittedName>
</protein>
<dbReference type="Proteomes" id="UP001558534">
    <property type="component" value="Unassembled WGS sequence"/>
</dbReference>
<evidence type="ECO:0000313" key="3">
    <source>
        <dbReference type="Proteomes" id="UP001558534"/>
    </source>
</evidence>
<dbReference type="RefSeq" id="WP_368637487.1">
    <property type="nucleotide sequence ID" value="NZ_JBFRHK010000011.1"/>
</dbReference>
<dbReference type="EMBL" id="JBFRHK010000011">
    <property type="protein sequence ID" value="MEX3746913.1"/>
    <property type="molecule type" value="Genomic_DNA"/>
</dbReference>
<gene>
    <name evidence="2" type="ORF">AB1300_17470</name>
</gene>
<dbReference type="InterPro" id="IPR012454">
    <property type="entry name" value="DUF1659"/>
</dbReference>
<evidence type="ECO:0000259" key="1">
    <source>
        <dbReference type="Pfam" id="PF07872"/>
    </source>
</evidence>
<reference evidence="2 3" key="1">
    <citation type="submission" date="2024-07" db="EMBL/GenBank/DDBJ databases">
        <title>Characterization of a bacterium isolated from hydrolysated instant sea cucumber by whole-genome sequencing and metabolomics.</title>
        <authorList>
            <person name="Luo X."/>
            <person name="Zhang Z."/>
            <person name="Zheng Z."/>
            <person name="Zhang W."/>
            <person name="Ming T."/>
            <person name="Jiao L."/>
            <person name="Su X."/>
            <person name="Kong F."/>
            <person name="Xu J."/>
        </authorList>
    </citation>
    <scope>NUCLEOTIDE SEQUENCE [LARGE SCALE GENOMIC DNA]</scope>
    <source>
        <strain evidence="2 3">XL-2024</strain>
    </source>
</reference>
<organism evidence="2 3">
    <name type="scientific">Lysinibacillus xylanilyticus</name>
    <dbReference type="NCBI Taxonomy" id="582475"/>
    <lineage>
        <taxon>Bacteria</taxon>
        <taxon>Bacillati</taxon>
        <taxon>Bacillota</taxon>
        <taxon>Bacilli</taxon>
        <taxon>Bacillales</taxon>
        <taxon>Bacillaceae</taxon>
        <taxon>Lysinibacillus</taxon>
    </lineage>
</organism>
<keyword evidence="3" id="KW-1185">Reference proteome</keyword>
<feature type="domain" description="DUF1659" evidence="1">
    <location>
        <begin position="3"/>
        <end position="70"/>
    </location>
</feature>
<name>A0ABV3W162_9BACI</name>
<proteinExistence type="predicted"/>
<sequence>MANVNFLGATFRLKYVTGHNDQNEPLFTTQTYRNLNGSHTAEELVAVASGIASLSSHPLDSIVKQETTDLS</sequence>
<dbReference type="Pfam" id="PF07872">
    <property type="entry name" value="DUF1659"/>
    <property type="match status" value="1"/>
</dbReference>
<accession>A0ABV3W162</accession>